<keyword evidence="8" id="KW-1185">Reference proteome</keyword>
<dbReference type="PANTHER" id="PTHR30055:SF234">
    <property type="entry name" value="HTH-TYPE TRANSCRIPTIONAL REGULATOR BETI"/>
    <property type="match status" value="1"/>
</dbReference>
<reference evidence="7 8" key="1">
    <citation type="submission" date="2020-12" db="EMBL/GenBank/DDBJ databases">
        <title>Streptomyces typhae sp. nov., a novel endophytic actinomycete isolated from the root of cattail pollen (Typha angustifolia L.).</title>
        <authorList>
            <person name="Peng C."/>
            <person name="Liu C."/>
        </authorList>
    </citation>
    <scope>NUCLEOTIDE SEQUENCE [LARGE SCALE GENOMIC DNA]</scope>
    <source>
        <strain evidence="7 8">JCM 4753</strain>
    </source>
</reference>
<keyword evidence="3" id="KW-0804">Transcription</keyword>
<evidence type="ECO:0000256" key="1">
    <source>
        <dbReference type="ARBA" id="ARBA00023015"/>
    </source>
</evidence>
<proteinExistence type="predicted"/>
<organism evidence="7 8">
    <name type="scientific">Streptomyces flavofungini</name>
    <dbReference type="NCBI Taxonomy" id="68200"/>
    <lineage>
        <taxon>Bacteria</taxon>
        <taxon>Bacillati</taxon>
        <taxon>Actinomycetota</taxon>
        <taxon>Actinomycetes</taxon>
        <taxon>Kitasatosporales</taxon>
        <taxon>Streptomycetaceae</taxon>
        <taxon>Streptomyces</taxon>
    </lineage>
</organism>
<sequence>MSEIARRAGVNQQLISYYFGGKQGLYEQLGHRWRAHEAEAIPADTPLDEMIKRYVQAAADPRLGGRLLAWAGLADTGEDGSEAHERNASLRQEVERLRERQQSGELDERLDPAALLLILMSAANALAVYPQLARGLFEADATAPEVVERYAAQLAQLIQHPATQGHVDGGET</sequence>
<evidence type="ECO:0000313" key="7">
    <source>
        <dbReference type="EMBL" id="MBJ3813202.1"/>
    </source>
</evidence>
<evidence type="ECO:0000256" key="3">
    <source>
        <dbReference type="ARBA" id="ARBA00023163"/>
    </source>
</evidence>
<feature type="coiled-coil region" evidence="4">
    <location>
        <begin position="80"/>
        <end position="107"/>
    </location>
</feature>
<evidence type="ECO:0000313" key="8">
    <source>
        <dbReference type="Proteomes" id="UP000634780"/>
    </source>
</evidence>
<dbReference type="InterPro" id="IPR036271">
    <property type="entry name" value="Tet_transcr_reg_TetR-rel_C_sf"/>
</dbReference>
<name>A0ABS0XIZ6_9ACTN</name>
<keyword evidence="1" id="KW-0805">Transcription regulation</keyword>
<dbReference type="Pfam" id="PF17926">
    <property type="entry name" value="TetR_C_21"/>
    <property type="match status" value="1"/>
</dbReference>
<keyword evidence="2" id="KW-0238">DNA-binding</keyword>
<dbReference type="Gene3D" id="1.10.357.10">
    <property type="entry name" value="Tetracycline Repressor, domain 2"/>
    <property type="match status" value="1"/>
</dbReference>
<dbReference type="PANTHER" id="PTHR30055">
    <property type="entry name" value="HTH-TYPE TRANSCRIPTIONAL REGULATOR RUTR"/>
    <property type="match status" value="1"/>
</dbReference>
<comment type="caution">
    <text evidence="7">The sequence shown here is derived from an EMBL/GenBank/DDBJ whole genome shotgun (WGS) entry which is preliminary data.</text>
</comment>
<evidence type="ECO:0000256" key="2">
    <source>
        <dbReference type="ARBA" id="ARBA00023125"/>
    </source>
</evidence>
<accession>A0ABS0XIZ6</accession>
<protein>
    <submittedName>
        <fullName evidence="7">TetR family transcriptional regulator</fullName>
    </submittedName>
</protein>
<feature type="domain" description="HTH tetR-type" evidence="5">
    <location>
        <begin position="1"/>
        <end position="28"/>
    </location>
</feature>
<dbReference type="InterPro" id="IPR050109">
    <property type="entry name" value="HTH-type_TetR-like_transc_reg"/>
</dbReference>
<dbReference type="SUPFAM" id="SSF48498">
    <property type="entry name" value="Tetracyclin repressor-like, C-terminal domain"/>
    <property type="match status" value="1"/>
</dbReference>
<dbReference type="InterPro" id="IPR009057">
    <property type="entry name" value="Homeodomain-like_sf"/>
</dbReference>
<dbReference type="InterPro" id="IPR041467">
    <property type="entry name" value="Sco4008_C"/>
</dbReference>
<dbReference type="EMBL" id="JAEKOZ010000054">
    <property type="protein sequence ID" value="MBJ3813202.1"/>
    <property type="molecule type" value="Genomic_DNA"/>
</dbReference>
<evidence type="ECO:0000256" key="4">
    <source>
        <dbReference type="SAM" id="Coils"/>
    </source>
</evidence>
<feature type="domain" description="HTH-type transcriptional repressor Sco4008 C-terminal" evidence="6">
    <location>
        <begin position="58"/>
        <end position="136"/>
    </location>
</feature>
<dbReference type="InterPro" id="IPR001647">
    <property type="entry name" value="HTH_TetR"/>
</dbReference>
<dbReference type="SUPFAM" id="SSF46689">
    <property type="entry name" value="Homeodomain-like"/>
    <property type="match status" value="1"/>
</dbReference>
<dbReference type="Proteomes" id="UP000634780">
    <property type="component" value="Unassembled WGS sequence"/>
</dbReference>
<dbReference type="Pfam" id="PF00440">
    <property type="entry name" value="TetR_N"/>
    <property type="match status" value="1"/>
</dbReference>
<evidence type="ECO:0000259" key="5">
    <source>
        <dbReference type="Pfam" id="PF00440"/>
    </source>
</evidence>
<keyword evidence="4" id="KW-0175">Coiled coil</keyword>
<evidence type="ECO:0000259" key="6">
    <source>
        <dbReference type="Pfam" id="PF17926"/>
    </source>
</evidence>
<gene>
    <name evidence="7" type="ORF">JGB26_40175</name>
</gene>